<dbReference type="InterPro" id="IPR004839">
    <property type="entry name" value="Aminotransferase_I/II_large"/>
</dbReference>
<gene>
    <name evidence="22" type="ORF">MGAL_10B013845</name>
</gene>
<keyword evidence="15 20" id="KW-0472">Membrane</keyword>
<keyword evidence="12" id="KW-0746">Sphingolipid metabolism</keyword>
<dbReference type="CDD" id="cd06454">
    <property type="entry name" value="KBL_like"/>
    <property type="match status" value="1"/>
</dbReference>
<keyword evidence="8 22" id="KW-0808">Transferase</keyword>
<evidence type="ECO:0000256" key="20">
    <source>
        <dbReference type="SAM" id="Phobius"/>
    </source>
</evidence>
<dbReference type="Pfam" id="PF00155">
    <property type="entry name" value="Aminotran_1_2"/>
    <property type="match status" value="1"/>
</dbReference>
<sequence length="632" mass="70532">MKHQNGKTVITKDGIKTNGHSSNGTKQSLPEDPKDFQENFEETPIYIAVLTYLCYGILVLVGHVRDFLRNAGLENEKACTEPRQSGFVPLFQSWESFYTRHVYRRIRDCFNRPICSVAGPTMDVLERTTQNHWWTAELTGGSHNVINLGSYNYLGFSDCKGPCAEAAEKSIQKYGTGTCASKQELGFLDIHQELDLLVAEYLGMEAAITMPMGFATNSMNMPSLVGKGSLILSDELNHASLVLGSRLSGATIKTFKHNDMADLEKKLKAAVVDGQPRRSRAWKKILIVVEGVYSMEGSVIRLPEVIQLKKKYKAYVYLDEAHSIGALGSTGRGVVEYFGLNPKDIDVMMGTFTKSFGAAGGYIAGTKQLINHLRLNSHASIYSPTMCPAVCQQILSSMSIIMGRDGTLEGKKRIEQLKWNTKYFRRELIKKGFIIYGNDNSPVVPLLVFFPTKLGAINRMCIEKGLGICVVGFPATPIIESRARMCLSAAHTKEHLDQAIAILSEVDNGIHFENRLFKSFNFCVLYPLTILHESKASGNGHTCNENTKVSSSHHEITFDETFEETPLMAAIMTYLSYGLMVVIGHIRDFLRSIGIEKEKTCTEPKLPVSTLNNTNKLRVYRWRILNFCILDI</sequence>
<evidence type="ECO:0000256" key="19">
    <source>
        <dbReference type="SAM" id="MobiDB-lite"/>
    </source>
</evidence>
<dbReference type="GO" id="GO:0046513">
    <property type="term" value="P:ceramide biosynthetic process"/>
    <property type="evidence" value="ECO:0007669"/>
    <property type="project" value="TreeGrafter"/>
</dbReference>
<keyword evidence="11 18" id="KW-0663">Pyridoxal phosphate</keyword>
<protein>
    <recommendedName>
        <fullName evidence="7">serine C-palmitoyltransferase</fullName>
        <ecNumber evidence="7">2.3.1.50</ecNumber>
    </recommendedName>
</protein>
<evidence type="ECO:0000256" key="2">
    <source>
        <dbReference type="ARBA" id="ARBA00004240"/>
    </source>
</evidence>
<evidence type="ECO:0000256" key="18">
    <source>
        <dbReference type="RuleBase" id="RU003693"/>
    </source>
</evidence>
<evidence type="ECO:0000256" key="7">
    <source>
        <dbReference type="ARBA" id="ARBA00013220"/>
    </source>
</evidence>
<dbReference type="InterPro" id="IPR015422">
    <property type="entry name" value="PyrdxlP-dep_Trfase_small"/>
</dbReference>
<evidence type="ECO:0000256" key="3">
    <source>
        <dbReference type="ARBA" id="ARBA00004370"/>
    </source>
</evidence>
<keyword evidence="23" id="KW-1185">Reference proteome</keyword>
<feature type="transmembrane region" description="Helical" evidence="20">
    <location>
        <begin position="45"/>
        <end position="64"/>
    </location>
</feature>
<comment type="subcellular location">
    <subcellularLocation>
        <location evidence="2">Endoplasmic reticulum</location>
    </subcellularLocation>
    <subcellularLocation>
        <location evidence="3">Membrane</location>
    </subcellularLocation>
</comment>
<keyword evidence="16 22" id="KW-0012">Acyltransferase</keyword>
<organism evidence="22 23">
    <name type="scientific">Mytilus galloprovincialis</name>
    <name type="common">Mediterranean mussel</name>
    <dbReference type="NCBI Taxonomy" id="29158"/>
    <lineage>
        <taxon>Eukaryota</taxon>
        <taxon>Metazoa</taxon>
        <taxon>Spiralia</taxon>
        <taxon>Lophotrochozoa</taxon>
        <taxon>Mollusca</taxon>
        <taxon>Bivalvia</taxon>
        <taxon>Autobranchia</taxon>
        <taxon>Pteriomorphia</taxon>
        <taxon>Mytilida</taxon>
        <taxon>Mytiloidea</taxon>
        <taxon>Mytilidae</taxon>
        <taxon>Mytilinae</taxon>
        <taxon>Mytilus</taxon>
    </lineage>
</organism>
<dbReference type="EMBL" id="UYJE01004889">
    <property type="protein sequence ID" value="VDI32215.1"/>
    <property type="molecule type" value="Genomic_DNA"/>
</dbReference>
<comment type="cofactor">
    <cofactor evidence="1 18">
        <name>pyridoxal 5'-phosphate</name>
        <dbReference type="ChEBI" id="CHEBI:597326"/>
    </cofactor>
</comment>
<dbReference type="Gene3D" id="3.90.1150.10">
    <property type="entry name" value="Aspartate Aminotransferase, domain 1"/>
    <property type="match status" value="1"/>
</dbReference>
<keyword evidence="13 20" id="KW-1133">Transmembrane helix</keyword>
<comment type="pathway">
    <text evidence="4">Lipid metabolism; sphingolipid metabolism.</text>
</comment>
<feature type="compositionally biased region" description="Polar residues" evidence="19">
    <location>
        <begin position="18"/>
        <end position="28"/>
    </location>
</feature>
<dbReference type="EC" id="2.3.1.50" evidence="7"/>
<dbReference type="GO" id="GO:0004758">
    <property type="term" value="F:serine C-palmitoyltransferase activity"/>
    <property type="evidence" value="ECO:0007669"/>
    <property type="project" value="UniProtKB-EC"/>
</dbReference>
<dbReference type="OrthoDB" id="65434at2759"/>
<dbReference type="AlphaFoldDB" id="A0A8B6ECX9"/>
<feature type="domain" description="Aminotransferase class I/classII large" evidence="21">
    <location>
        <begin position="144"/>
        <end position="501"/>
    </location>
</feature>
<evidence type="ECO:0000256" key="14">
    <source>
        <dbReference type="ARBA" id="ARBA00023098"/>
    </source>
</evidence>
<keyword evidence="14" id="KW-0443">Lipid metabolism</keyword>
<comment type="pathway">
    <text evidence="5">Sphingolipid metabolism.</text>
</comment>
<keyword evidence="10" id="KW-0256">Endoplasmic reticulum</keyword>
<evidence type="ECO:0000256" key="16">
    <source>
        <dbReference type="ARBA" id="ARBA00023315"/>
    </source>
</evidence>
<dbReference type="SUPFAM" id="SSF53383">
    <property type="entry name" value="PLP-dependent transferases"/>
    <property type="match status" value="1"/>
</dbReference>
<comment type="similarity">
    <text evidence="6 18">Belongs to the class-II pyridoxal-phosphate-dependent aminotransferase family.</text>
</comment>
<dbReference type="GO" id="GO:0046512">
    <property type="term" value="P:sphingosine biosynthetic process"/>
    <property type="evidence" value="ECO:0007669"/>
    <property type="project" value="TreeGrafter"/>
</dbReference>
<evidence type="ECO:0000256" key="9">
    <source>
        <dbReference type="ARBA" id="ARBA00022692"/>
    </source>
</evidence>
<name>A0A8B6ECX9_MYTGA</name>
<dbReference type="Gene3D" id="3.40.640.10">
    <property type="entry name" value="Type I PLP-dependent aspartate aminotransferase-like (Major domain)"/>
    <property type="match status" value="1"/>
</dbReference>
<comment type="caution">
    <text evidence="22">The sequence shown here is derived from an EMBL/GenBank/DDBJ whole genome shotgun (WGS) entry which is preliminary data.</text>
</comment>
<proteinExistence type="inferred from homology"/>
<dbReference type="GO" id="GO:0005783">
    <property type="term" value="C:endoplasmic reticulum"/>
    <property type="evidence" value="ECO:0007669"/>
    <property type="project" value="UniProtKB-SubCell"/>
</dbReference>
<dbReference type="InterPro" id="IPR001917">
    <property type="entry name" value="Aminotrans_II_pyridoxalP_BS"/>
</dbReference>
<evidence type="ECO:0000256" key="11">
    <source>
        <dbReference type="ARBA" id="ARBA00022898"/>
    </source>
</evidence>
<evidence type="ECO:0000256" key="10">
    <source>
        <dbReference type="ARBA" id="ARBA00022824"/>
    </source>
</evidence>
<dbReference type="FunFam" id="3.40.640.10:FF:000047">
    <property type="entry name" value="serine palmitoyltransferase 2 isoform X1"/>
    <property type="match status" value="1"/>
</dbReference>
<keyword evidence="9 20" id="KW-0812">Transmembrane</keyword>
<evidence type="ECO:0000256" key="12">
    <source>
        <dbReference type="ARBA" id="ARBA00022919"/>
    </source>
</evidence>
<evidence type="ECO:0000256" key="6">
    <source>
        <dbReference type="ARBA" id="ARBA00008392"/>
    </source>
</evidence>
<feature type="region of interest" description="Disordered" evidence="19">
    <location>
        <begin position="1"/>
        <end position="35"/>
    </location>
</feature>
<evidence type="ECO:0000256" key="17">
    <source>
        <dbReference type="ARBA" id="ARBA00048528"/>
    </source>
</evidence>
<evidence type="ECO:0000256" key="15">
    <source>
        <dbReference type="ARBA" id="ARBA00023136"/>
    </source>
</evidence>
<dbReference type="PROSITE" id="PS00599">
    <property type="entry name" value="AA_TRANSFER_CLASS_2"/>
    <property type="match status" value="1"/>
</dbReference>
<dbReference type="GO" id="GO:0016020">
    <property type="term" value="C:membrane"/>
    <property type="evidence" value="ECO:0007669"/>
    <property type="project" value="UniProtKB-SubCell"/>
</dbReference>
<evidence type="ECO:0000313" key="22">
    <source>
        <dbReference type="EMBL" id="VDI32215.1"/>
    </source>
</evidence>
<dbReference type="GO" id="GO:0030170">
    <property type="term" value="F:pyridoxal phosphate binding"/>
    <property type="evidence" value="ECO:0007669"/>
    <property type="project" value="InterPro"/>
</dbReference>
<evidence type="ECO:0000256" key="5">
    <source>
        <dbReference type="ARBA" id="ARBA00004991"/>
    </source>
</evidence>
<dbReference type="GO" id="GO:0017059">
    <property type="term" value="C:serine palmitoyltransferase complex"/>
    <property type="evidence" value="ECO:0007669"/>
    <property type="project" value="TreeGrafter"/>
</dbReference>
<evidence type="ECO:0000256" key="1">
    <source>
        <dbReference type="ARBA" id="ARBA00001933"/>
    </source>
</evidence>
<dbReference type="InterPro" id="IPR015421">
    <property type="entry name" value="PyrdxlP-dep_Trfase_major"/>
</dbReference>
<dbReference type="PANTHER" id="PTHR13693">
    <property type="entry name" value="CLASS II AMINOTRANSFERASE/8-AMINO-7-OXONONANOATE SYNTHASE"/>
    <property type="match status" value="1"/>
</dbReference>
<dbReference type="InterPro" id="IPR050087">
    <property type="entry name" value="AON_synthase_class-II"/>
</dbReference>
<evidence type="ECO:0000259" key="21">
    <source>
        <dbReference type="Pfam" id="PF00155"/>
    </source>
</evidence>
<dbReference type="PANTHER" id="PTHR13693:SF3">
    <property type="entry name" value="LD36009P"/>
    <property type="match status" value="1"/>
</dbReference>
<dbReference type="InterPro" id="IPR015424">
    <property type="entry name" value="PyrdxlP-dep_Trfase"/>
</dbReference>
<comment type="catalytic activity">
    <reaction evidence="17">
        <text>L-serine + hexadecanoyl-CoA + H(+) = 3-oxosphinganine + CO2 + CoA</text>
        <dbReference type="Rhea" id="RHEA:14761"/>
        <dbReference type="ChEBI" id="CHEBI:15378"/>
        <dbReference type="ChEBI" id="CHEBI:16526"/>
        <dbReference type="ChEBI" id="CHEBI:33384"/>
        <dbReference type="ChEBI" id="CHEBI:57287"/>
        <dbReference type="ChEBI" id="CHEBI:57379"/>
        <dbReference type="ChEBI" id="CHEBI:58299"/>
        <dbReference type="EC" id="2.3.1.50"/>
    </reaction>
</comment>
<evidence type="ECO:0000256" key="13">
    <source>
        <dbReference type="ARBA" id="ARBA00022989"/>
    </source>
</evidence>
<evidence type="ECO:0000256" key="8">
    <source>
        <dbReference type="ARBA" id="ARBA00022679"/>
    </source>
</evidence>
<evidence type="ECO:0000256" key="4">
    <source>
        <dbReference type="ARBA" id="ARBA00004760"/>
    </source>
</evidence>
<dbReference type="Proteomes" id="UP000596742">
    <property type="component" value="Unassembled WGS sequence"/>
</dbReference>
<reference evidence="22" key="1">
    <citation type="submission" date="2018-11" db="EMBL/GenBank/DDBJ databases">
        <authorList>
            <person name="Alioto T."/>
            <person name="Alioto T."/>
        </authorList>
    </citation>
    <scope>NUCLEOTIDE SEQUENCE</scope>
</reference>
<evidence type="ECO:0000313" key="23">
    <source>
        <dbReference type="Proteomes" id="UP000596742"/>
    </source>
</evidence>
<accession>A0A8B6ECX9</accession>